<keyword evidence="2" id="KW-1185">Reference proteome</keyword>
<accession>A0ABR6YG74</accession>
<dbReference type="Proteomes" id="UP000624279">
    <property type="component" value="Unassembled WGS sequence"/>
</dbReference>
<sequence length="315" mass="36547">MFKSIDEFAQAIDLQKSKVKKGPHKVTIFGGPQTDKNGQAISQRGIFLLFATNLADAFVVPEDFKNWNQFGVYDDLLLFEEDICAIADSVLIFLESAGAIAEFGTLIKPPEIASKLHIVINNDFHQEESFINHGLINHIKNKFDDTKITVSQDSSLSLIETRHIVQTIKNQFEKQSKEEAFKALNVRHVLHLIVDFIDLVQVAEYKDIKRFLEKLKLKYTKKKRLEQLLLTLKNIGLIREQTILEYRCFFILDYENSTFDYAFNKAIQDDGVQKKQNPTKRITWKTVLFEESQKEDWRRSAFKLIRSDKEKKNVA</sequence>
<reference evidence="1 2" key="1">
    <citation type="submission" date="2020-08" db="EMBL/GenBank/DDBJ databases">
        <title>Novel species isolated from subtropical streams in China.</title>
        <authorList>
            <person name="Lu H."/>
        </authorList>
    </citation>
    <scope>NUCLEOTIDE SEQUENCE [LARGE SCALE GENOMIC DNA]</scope>
    <source>
        <strain evidence="1 2">LX15W</strain>
    </source>
</reference>
<dbReference type="RefSeq" id="WP_186943540.1">
    <property type="nucleotide sequence ID" value="NZ_JACOGA010000020.1"/>
</dbReference>
<protein>
    <submittedName>
        <fullName evidence="1">Uncharacterized protein</fullName>
    </submittedName>
</protein>
<comment type="caution">
    <text evidence="1">The sequence shown here is derived from an EMBL/GenBank/DDBJ whole genome shotgun (WGS) entry which is preliminary data.</text>
</comment>
<organism evidence="1 2">
    <name type="scientific">Undibacterium flavidum</name>
    <dbReference type="NCBI Taxonomy" id="2762297"/>
    <lineage>
        <taxon>Bacteria</taxon>
        <taxon>Pseudomonadati</taxon>
        <taxon>Pseudomonadota</taxon>
        <taxon>Betaproteobacteria</taxon>
        <taxon>Burkholderiales</taxon>
        <taxon>Oxalobacteraceae</taxon>
        <taxon>Undibacterium</taxon>
    </lineage>
</organism>
<name>A0ABR6YG74_9BURK</name>
<gene>
    <name evidence="1" type="ORF">H8K55_18440</name>
</gene>
<proteinExistence type="predicted"/>
<dbReference type="NCBIfam" id="NF038232">
    <property type="entry name" value="STM3845_fam"/>
    <property type="match status" value="1"/>
</dbReference>
<evidence type="ECO:0000313" key="1">
    <source>
        <dbReference type="EMBL" id="MBC3875575.1"/>
    </source>
</evidence>
<dbReference type="InterPro" id="IPR049725">
    <property type="entry name" value="STM3845-like"/>
</dbReference>
<dbReference type="EMBL" id="JACOGA010000020">
    <property type="protein sequence ID" value="MBC3875575.1"/>
    <property type="molecule type" value="Genomic_DNA"/>
</dbReference>
<evidence type="ECO:0000313" key="2">
    <source>
        <dbReference type="Proteomes" id="UP000624279"/>
    </source>
</evidence>